<reference evidence="1 2" key="1">
    <citation type="submission" date="2017-02" db="EMBL/GenBank/DDBJ databases">
        <authorList>
            <person name="Peterson S.W."/>
        </authorList>
    </citation>
    <scope>NUCLEOTIDE SEQUENCE [LARGE SCALE GENOMIC DNA]</scope>
    <source>
        <strain evidence="1 2">DSM 25262</strain>
    </source>
</reference>
<dbReference type="SUPFAM" id="SSF54909">
    <property type="entry name" value="Dimeric alpha+beta barrel"/>
    <property type="match status" value="1"/>
</dbReference>
<dbReference type="InterPro" id="IPR008000">
    <property type="entry name" value="Rham/fucose_mutarotase"/>
</dbReference>
<proteinExistence type="predicted"/>
<sequence length="111" mass="13252">MKKYCLALDLINDATLIAEYENRHKRENAWPEIMKSITDSGISNMEIYRTGNRLFMIIEADDNFSFERKTAMDQANDKVGEWENLMWRFQQPLPWAENGEKWIVMDKIFQL</sequence>
<dbReference type="RefSeq" id="WP_079688578.1">
    <property type="nucleotide sequence ID" value="NZ_FUZU01000003.1"/>
</dbReference>
<dbReference type="Gene3D" id="3.30.70.100">
    <property type="match status" value="1"/>
</dbReference>
<gene>
    <name evidence="1" type="ORF">SAMN05660236_4011</name>
</gene>
<evidence type="ECO:0000313" key="1">
    <source>
        <dbReference type="EMBL" id="SKC81749.1"/>
    </source>
</evidence>
<dbReference type="Proteomes" id="UP000190961">
    <property type="component" value="Unassembled WGS sequence"/>
</dbReference>
<accession>A0A1T5M1N1</accession>
<dbReference type="Pfam" id="PF05336">
    <property type="entry name" value="rhaM"/>
    <property type="match status" value="1"/>
</dbReference>
<dbReference type="EMBL" id="FUZU01000003">
    <property type="protein sequence ID" value="SKC81749.1"/>
    <property type="molecule type" value="Genomic_DNA"/>
</dbReference>
<dbReference type="AlphaFoldDB" id="A0A1T5M1N1"/>
<organism evidence="1 2">
    <name type="scientific">Ohtaekwangia koreensis</name>
    <dbReference type="NCBI Taxonomy" id="688867"/>
    <lineage>
        <taxon>Bacteria</taxon>
        <taxon>Pseudomonadati</taxon>
        <taxon>Bacteroidota</taxon>
        <taxon>Cytophagia</taxon>
        <taxon>Cytophagales</taxon>
        <taxon>Fulvivirgaceae</taxon>
        <taxon>Ohtaekwangia</taxon>
    </lineage>
</organism>
<dbReference type="GO" id="GO:0016857">
    <property type="term" value="F:racemase and epimerase activity, acting on carbohydrates and derivatives"/>
    <property type="evidence" value="ECO:0007669"/>
    <property type="project" value="InterPro"/>
</dbReference>
<keyword evidence="2" id="KW-1185">Reference proteome</keyword>
<dbReference type="STRING" id="688867.SAMN05660236_4011"/>
<evidence type="ECO:0000313" key="2">
    <source>
        <dbReference type="Proteomes" id="UP000190961"/>
    </source>
</evidence>
<dbReference type="OrthoDB" id="1430580at2"/>
<protein>
    <submittedName>
        <fullName evidence="1">L-rhamnose mutarotase</fullName>
    </submittedName>
</protein>
<name>A0A1T5M1N1_9BACT</name>
<dbReference type="InterPro" id="IPR052996">
    <property type="entry name" value="Carb_Metab_Mutarotase"/>
</dbReference>
<dbReference type="PANTHER" id="PTHR43239">
    <property type="entry name" value="UPF0734 PROTEIN DDB_G0273871/DDB_G0273177"/>
    <property type="match status" value="1"/>
</dbReference>
<dbReference type="InterPro" id="IPR011008">
    <property type="entry name" value="Dimeric_a/b-barrel"/>
</dbReference>
<dbReference type="PANTHER" id="PTHR43239:SF1">
    <property type="entry name" value="UPF0734 PROTEIN DDB_G0273871_DDB_G0273177"/>
    <property type="match status" value="1"/>
</dbReference>